<proteinExistence type="predicted"/>
<name>A0ABY9T911_BREBE</name>
<accession>A0ABY9T911</accession>
<dbReference type="Proteomes" id="UP001256827">
    <property type="component" value="Chromosome"/>
</dbReference>
<keyword evidence="1" id="KW-1133">Transmembrane helix</keyword>
<protein>
    <submittedName>
        <fullName evidence="2">Uncharacterized protein</fullName>
    </submittedName>
</protein>
<evidence type="ECO:0000313" key="3">
    <source>
        <dbReference type="Proteomes" id="UP001256827"/>
    </source>
</evidence>
<dbReference type="RefSeq" id="WP_310771402.1">
    <property type="nucleotide sequence ID" value="NZ_CP134050.1"/>
</dbReference>
<evidence type="ECO:0000256" key="1">
    <source>
        <dbReference type="SAM" id="Phobius"/>
    </source>
</evidence>
<dbReference type="EMBL" id="CP134050">
    <property type="protein sequence ID" value="WNC16598.1"/>
    <property type="molecule type" value="Genomic_DNA"/>
</dbReference>
<keyword evidence="1" id="KW-0472">Membrane</keyword>
<gene>
    <name evidence="2" type="ORF">RGB73_09855</name>
</gene>
<keyword evidence="3" id="KW-1185">Reference proteome</keyword>
<sequence length="49" mass="5745">MDHLFGWFAIMMANYIRPKWIGYVIIASVILLALLGFYPMNDDDDWIGH</sequence>
<evidence type="ECO:0000313" key="2">
    <source>
        <dbReference type="EMBL" id="WNC16598.1"/>
    </source>
</evidence>
<feature type="transmembrane region" description="Helical" evidence="1">
    <location>
        <begin position="20"/>
        <end position="40"/>
    </location>
</feature>
<keyword evidence="1" id="KW-0812">Transmembrane</keyword>
<organism evidence="2 3">
    <name type="scientific">Brevibacillus brevis</name>
    <name type="common">Bacillus brevis</name>
    <dbReference type="NCBI Taxonomy" id="1393"/>
    <lineage>
        <taxon>Bacteria</taxon>
        <taxon>Bacillati</taxon>
        <taxon>Bacillota</taxon>
        <taxon>Bacilli</taxon>
        <taxon>Bacillales</taxon>
        <taxon>Paenibacillaceae</taxon>
        <taxon>Brevibacillus</taxon>
    </lineage>
</organism>
<reference evidence="2 3" key="1">
    <citation type="submission" date="2023-09" db="EMBL/GenBank/DDBJ databases">
        <title>Complete Genome and Methylome dissection of Bacillus brevis NEB573 original source of BbsI restriction endonuclease.</title>
        <authorList>
            <person name="Fomenkov A."/>
            <person name="Roberts R.D."/>
        </authorList>
    </citation>
    <scope>NUCLEOTIDE SEQUENCE [LARGE SCALE GENOMIC DNA]</scope>
    <source>
        <strain evidence="2 3">NEB573</strain>
    </source>
</reference>